<feature type="chain" id="PRO_5047258099" evidence="13">
    <location>
        <begin position="28"/>
        <end position="626"/>
    </location>
</feature>
<reference evidence="16 17" key="1">
    <citation type="submission" date="2023-07" db="EMBL/GenBank/DDBJ databases">
        <title>Sorghum-associated microbial communities from plants grown in Nebraska, USA.</title>
        <authorList>
            <person name="Schachtman D."/>
        </authorList>
    </citation>
    <scope>NUCLEOTIDE SEQUENCE [LARGE SCALE GENOMIC DNA]</scope>
    <source>
        <strain evidence="16 17">BE187</strain>
    </source>
</reference>
<dbReference type="Pfam" id="PF07715">
    <property type="entry name" value="Plug"/>
    <property type="match status" value="1"/>
</dbReference>
<protein>
    <submittedName>
        <fullName evidence="16">Vitamin B12 transporter</fullName>
    </submittedName>
</protein>
<feature type="domain" description="TonB-dependent receptor-like beta-barrel" evidence="14">
    <location>
        <begin position="192"/>
        <end position="599"/>
    </location>
</feature>
<dbReference type="Gene3D" id="2.40.170.20">
    <property type="entry name" value="TonB-dependent receptor, beta-barrel domain"/>
    <property type="match status" value="1"/>
</dbReference>
<keyword evidence="2 11" id="KW-0813">Transport</keyword>
<dbReference type="RefSeq" id="WP_310050906.1">
    <property type="nucleotide sequence ID" value="NZ_JAVDVW010000001.1"/>
</dbReference>
<comment type="similarity">
    <text evidence="11 12">Belongs to the TonB-dependent receptor family.</text>
</comment>
<gene>
    <name evidence="16" type="ORF">J2X04_000115</name>
</gene>
<organism evidence="16 17">
    <name type="scientific">Agrilutibacter niabensis</name>
    <dbReference type="NCBI Taxonomy" id="380628"/>
    <lineage>
        <taxon>Bacteria</taxon>
        <taxon>Pseudomonadati</taxon>
        <taxon>Pseudomonadota</taxon>
        <taxon>Gammaproteobacteria</taxon>
        <taxon>Lysobacterales</taxon>
        <taxon>Lysobacteraceae</taxon>
        <taxon>Agrilutibacter</taxon>
    </lineage>
</organism>
<evidence type="ECO:0000256" key="6">
    <source>
        <dbReference type="ARBA" id="ARBA00023065"/>
    </source>
</evidence>
<dbReference type="InterPro" id="IPR037066">
    <property type="entry name" value="Plug_dom_sf"/>
</dbReference>
<comment type="caution">
    <text evidence="16">The sequence shown here is derived from an EMBL/GenBank/DDBJ whole genome shotgun (WGS) entry which is preliminary data.</text>
</comment>
<dbReference type="Gene3D" id="2.170.130.10">
    <property type="entry name" value="TonB-dependent receptor, plug domain"/>
    <property type="match status" value="1"/>
</dbReference>
<evidence type="ECO:0000256" key="10">
    <source>
        <dbReference type="ARBA" id="ARBA00023237"/>
    </source>
</evidence>
<dbReference type="InterPro" id="IPR039426">
    <property type="entry name" value="TonB-dep_rcpt-like"/>
</dbReference>
<evidence type="ECO:0000256" key="4">
    <source>
        <dbReference type="ARBA" id="ARBA00022692"/>
    </source>
</evidence>
<keyword evidence="7 12" id="KW-0798">TonB box</keyword>
<keyword evidence="17" id="KW-1185">Reference proteome</keyword>
<proteinExistence type="inferred from homology"/>
<dbReference type="PANTHER" id="PTHR30069">
    <property type="entry name" value="TONB-DEPENDENT OUTER MEMBRANE RECEPTOR"/>
    <property type="match status" value="1"/>
</dbReference>
<dbReference type="Proteomes" id="UP001267878">
    <property type="component" value="Unassembled WGS sequence"/>
</dbReference>
<feature type="domain" description="TonB-dependent receptor plug" evidence="15">
    <location>
        <begin position="53"/>
        <end position="157"/>
    </location>
</feature>
<evidence type="ECO:0000259" key="15">
    <source>
        <dbReference type="Pfam" id="PF07715"/>
    </source>
</evidence>
<name>A0ABU1VKQ6_9GAMM</name>
<evidence type="ECO:0000256" key="1">
    <source>
        <dbReference type="ARBA" id="ARBA00004571"/>
    </source>
</evidence>
<evidence type="ECO:0000256" key="11">
    <source>
        <dbReference type="PROSITE-ProRule" id="PRU01360"/>
    </source>
</evidence>
<keyword evidence="4 11" id="KW-0812">Transmembrane</keyword>
<evidence type="ECO:0000256" key="2">
    <source>
        <dbReference type="ARBA" id="ARBA00022448"/>
    </source>
</evidence>
<dbReference type="PANTHER" id="PTHR30069:SF53">
    <property type="entry name" value="COLICIN I RECEPTOR-RELATED"/>
    <property type="match status" value="1"/>
</dbReference>
<evidence type="ECO:0000256" key="7">
    <source>
        <dbReference type="ARBA" id="ARBA00023077"/>
    </source>
</evidence>
<dbReference type="EMBL" id="JAVDVW010000001">
    <property type="protein sequence ID" value="MDR7097768.1"/>
    <property type="molecule type" value="Genomic_DNA"/>
</dbReference>
<keyword evidence="3 11" id="KW-1134">Transmembrane beta strand</keyword>
<evidence type="ECO:0000259" key="14">
    <source>
        <dbReference type="Pfam" id="PF00593"/>
    </source>
</evidence>
<dbReference type="Pfam" id="PF00593">
    <property type="entry name" value="TonB_dep_Rec_b-barrel"/>
    <property type="match status" value="1"/>
</dbReference>
<evidence type="ECO:0000256" key="3">
    <source>
        <dbReference type="ARBA" id="ARBA00022452"/>
    </source>
</evidence>
<dbReference type="PROSITE" id="PS52016">
    <property type="entry name" value="TONB_DEPENDENT_REC_3"/>
    <property type="match status" value="1"/>
</dbReference>
<dbReference type="InterPro" id="IPR012910">
    <property type="entry name" value="Plug_dom"/>
</dbReference>
<keyword evidence="8" id="KW-0626">Porin</keyword>
<feature type="signal peptide" evidence="13">
    <location>
        <begin position="1"/>
        <end position="27"/>
    </location>
</feature>
<comment type="subcellular location">
    <subcellularLocation>
        <location evidence="1 11">Cell outer membrane</location>
        <topology evidence="1 11">Multi-pass membrane protein</topology>
    </subcellularLocation>
</comment>
<keyword evidence="6" id="KW-0406">Ion transport</keyword>
<evidence type="ECO:0000256" key="12">
    <source>
        <dbReference type="RuleBase" id="RU003357"/>
    </source>
</evidence>
<dbReference type="CDD" id="cd01347">
    <property type="entry name" value="ligand_gated_channel"/>
    <property type="match status" value="1"/>
</dbReference>
<dbReference type="SUPFAM" id="SSF56935">
    <property type="entry name" value="Porins"/>
    <property type="match status" value="1"/>
</dbReference>
<dbReference type="InterPro" id="IPR000531">
    <property type="entry name" value="Beta-barrel_TonB"/>
</dbReference>
<dbReference type="NCBIfam" id="TIGR01779">
    <property type="entry name" value="TonB-B12"/>
    <property type="match status" value="1"/>
</dbReference>
<evidence type="ECO:0000256" key="9">
    <source>
        <dbReference type="ARBA" id="ARBA00023136"/>
    </source>
</evidence>
<dbReference type="InterPro" id="IPR010101">
    <property type="entry name" value="B12_transptr_BtuB"/>
</dbReference>
<keyword evidence="5 13" id="KW-0732">Signal</keyword>
<evidence type="ECO:0000313" key="16">
    <source>
        <dbReference type="EMBL" id="MDR7097768.1"/>
    </source>
</evidence>
<evidence type="ECO:0000256" key="13">
    <source>
        <dbReference type="SAM" id="SignalP"/>
    </source>
</evidence>
<sequence>MHYRHFHAPRRSLLAIGLLGCIAPAFAADAARAATELDDVIVTASRTPQAPDSALAAVTVITREDIERRAPASLPELLRGMPGISIAANGGPGKVASTFLRGTESDHVLVLVDGVRIGSTTSGGAAFQDIPVEQIERIEIVRGPFSSLYGSDAIGGVIHIFTRRPHDAFDPSLNIGAGNYGTQRYGAGIGGRGETSDDRGGWYQVHAAYESTDGFDSYRDNPANAFDSPNPDRDGYRNSSLSLGAGHRFNKAWDVEARALRAEGNNKYDGFNDESDIVQQVVGGRLRYAPNDKITVSLNLGRADDLSDNFSLGLPNGHFDSHRTSGSLQGDFGVGAGLATLGYDWRRDEVGSDTPYDQTARITRGVFGQWQQAFGAQSLQLGLRRDDDTQFGGETTGSARWGWEFTEALRLTASYGTAFRAPTFNDLYFPFFGNPDLAPETSRSFELGLRGKHGWGGWSVNAFETRIDDLISYDPTPTPERPFGQPNNVDEARIRGTEATVDATVLGWAVQGNITWLDPRSTSGFDDGNLLPRRSRTNARVDADRSFGAFSVGASVAATGERYDDPGNTLRMGGYATTDLRFGYTFAQAWTLQVNANNVFDKTYETAMFYPQAGRNWFVSLRYAAK</sequence>
<evidence type="ECO:0000256" key="8">
    <source>
        <dbReference type="ARBA" id="ARBA00023114"/>
    </source>
</evidence>
<keyword evidence="9 11" id="KW-0472">Membrane</keyword>
<evidence type="ECO:0000256" key="5">
    <source>
        <dbReference type="ARBA" id="ARBA00022729"/>
    </source>
</evidence>
<accession>A0ABU1VKQ6</accession>
<evidence type="ECO:0000313" key="17">
    <source>
        <dbReference type="Proteomes" id="UP001267878"/>
    </source>
</evidence>
<keyword evidence="10 11" id="KW-0998">Cell outer membrane</keyword>
<dbReference type="InterPro" id="IPR036942">
    <property type="entry name" value="Beta-barrel_TonB_sf"/>
</dbReference>